<dbReference type="InterPro" id="IPR011009">
    <property type="entry name" value="Kinase-like_dom_sf"/>
</dbReference>
<keyword evidence="2 7" id="KW-0808">Transferase</keyword>
<evidence type="ECO:0000256" key="5">
    <source>
        <dbReference type="ARBA" id="ARBA00022840"/>
    </source>
</evidence>
<dbReference type="PANTHER" id="PTHR24345">
    <property type="entry name" value="SERINE/THREONINE-PROTEIN KINASE PLK"/>
    <property type="match status" value="1"/>
</dbReference>
<evidence type="ECO:0000256" key="7">
    <source>
        <dbReference type="RuleBase" id="RU361162"/>
    </source>
</evidence>
<evidence type="ECO:0000313" key="12">
    <source>
        <dbReference type="Proteomes" id="UP000054524"/>
    </source>
</evidence>
<feature type="region of interest" description="Disordered" evidence="8">
    <location>
        <begin position="292"/>
        <end position="352"/>
    </location>
</feature>
<dbReference type="FunFam" id="1.10.510.10:FF:000571">
    <property type="entry name" value="Maternal embryonic leucine zipper kinase"/>
    <property type="match status" value="1"/>
</dbReference>
<dbReference type="RefSeq" id="XP_052904290.1">
    <property type="nucleotide sequence ID" value="XM_053049340.1"/>
</dbReference>
<keyword evidence="5 6" id="KW-0067">ATP-binding</keyword>
<dbReference type="GO" id="GO:0004674">
    <property type="term" value="F:protein serine/threonine kinase activity"/>
    <property type="evidence" value="ECO:0007669"/>
    <property type="project" value="UniProtKB-KW"/>
</dbReference>
<dbReference type="GeneID" id="77676692"/>
<dbReference type="EC" id="2.7.11.21" evidence="7"/>
<evidence type="ECO:0000256" key="6">
    <source>
        <dbReference type="PROSITE-ProRule" id="PRU10141"/>
    </source>
</evidence>
<dbReference type="EMBL" id="AKIJ01000004">
    <property type="protein sequence ID" value="KFG25735.1"/>
    <property type="molecule type" value="Genomic_DNA"/>
</dbReference>
<dbReference type="Pfam" id="PF00069">
    <property type="entry name" value="Pkinase"/>
    <property type="match status" value="1"/>
</dbReference>
<dbReference type="PROSITE" id="PS00107">
    <property type="entry name" value="PROTEIN_KINASE_ATP"/>
    <property type="match status" value="1"/>
</dbReference>
<dbReference type="CDD" id="cd13118">
    <property type="entry name" value="POLO_box_1"/>
    <property type="match status" value="1"/>
</dbReference>
<keyword evidence="3 6" id="KW-0547">Nucleotide-binding</keyword>
<comment type="catalytic activity">
    <reaction evidence="7">
        <text>L-threonyl-[protein] + ATP = O-phospho-L-threonyl-[protein] + ADP + H(+)</text>
        <dbReference type="Rhea" id="RHEA:46608"/>
        <dbReference type="Rhea" id="RHEA-COMP:11060"/>
        <dbReference type="Rhea" id="RHEA-COMP:11605"/>
        <dbReference type="ChEBI" id="CHEBI:15378"/>
        <dbReference type="ChEBI" id="CHEBI:30013"/>
        <dbReference type="ChEBI" id="CHEBI:30616"/>
        <dbReference type="ChEBI" id="CHEBI:61977"/>
        <dbReference type="ChEBI" id="CHEBI:456216"/>
        <dbReference type="EC" id="2.7.11.21"/>
    </reaction>
</comment>
<gene>
    <name evidence="11" type="ORF">NESG_01719</name>
</gene>
<evidence type="ECO:0000259" key="9">
    <source>
        <dbReference type="PROSITE" id="PS50011"/>
    </source>
</evidence>
<dbReference type="PROSITE" id="PS00108">
    <property type="entry name" value="PROTEIN_KINASE_ST"/>
    <property type="match status" value="1"/>
</dbReference>
<sequence>MKNPPFLPIGSIIHDRDTDESFEITAMIGRGGFAQCFSVRNLKTHLDFAAKIIKKSELVRAKNKQKLLSEIKIHLSVNHKNIVKLFTYFEDKDFVFLIMEICRNKSMMDLLKRNKLIEEKYVRIFLLQIISALDYLHRECSVVHRDMKLANLFLDDGFNIKVGDFGLAAVIDREERKKTICGTPNYIAPEVLFGSEGGHSFEVDIWSVGVVVYTMIVGKPPFQKSNVKEIYKSIKTNSYTYPEDCKISKEAKELISGLLELDPRKRYTLEQIYTSDFICAGANNSAGKAKIPFSSEHRSEEPPAKSPKQISLESHPAAAQSAPPLGASSTMPERHGGLTKTGNTIGRTNPASTVLRAPPIKMGLLSSVHMTILTLLDAYRSAEIPISQECKDDFVIHTVDYTDKYGLGYILTSGTVGILFNDCTSLVLRKDAVNLVRRRVPNYEFEYFEHKVYGTQKIITKEKYTAEAADSKLDKKILLVGHFVHGLFKKSPAIEGRLLDQSTFVIKHVNFARGPVLRLSNRVIVFIVDGSVLVFHSEGKGIYYGGRGYIERDVLEYCREVLTILLKK</sequence>
<evidence type="ECO:0000256" key="2">
    <source>
        <dbReference type="ARBA" id="ARBA00022679"/>
    </source>
</evidence>
<dbReference type="PROSITE" id="PS50011">
    <property type="entry name" value="PROTEIN_KINASE_DOM"/>
    <property type="match status" value="1"/>
</dbReference>
<comment type="caution">
    <text evidence="11">The sequence shown here is derived from an EMBL/GenBank/DDBJ whole genome shotgun (WGS) entry which is preliminary data.</text>
</comment>
<dbReference type="GO" id="GO:0005634">
    <property type="term" value="C:nucleus"/>
    <property type="evidence" value="ECO:0007669"/>
    <property type="project" value="TreeGrafter"/>
</dbReference>
<name>A0A086J0R7_NEMA1</name>
<evidence type="ECO:0000256" key="4">
    <source>
        <dbReference type="ARBA" id="ARBA00022777"/>
    </source>
</evidence>
<dbReference type="InterPro" id="IPR000959">
    <property type="entry name" value="POLO_box_dom"/>
</dbReference>
<dbReference type="SUPFAM" id="SSF82615">
    <property type="entry name" value="Polo-box domain"/>
    <property type="match status" value="1"/>
</dbReference>
<feature type="domain" description="POLO box" evidence="10">
    <location>
        <begin position="394"/>
        <end position="475"/>
    </location>
</feature>
<dbReference type="PANTHER" id="PTHR24345:SF0">
    <property type="entry name" value="CELL CYCLE SERINE_THREONINE-PROTEIN KINASE CDC5_MSD2"/>
    <property type="match status" value="1"/>
</dbReference>
<dbReference type="AlphaFoldDB" id="A0A086J0R7"/>
<keyword evidence="1 7" id="KW-0723">Serine/threonine-protein kinase</keyword>
<organism evidence="11 12">
    <name type="scientific">Nematocida ausubeli (strain ATCC PRA-371 / ERTm2)</name>
    <name type="common">Nematode killer fungus</name>
    <dbReference type="NCBI Taxonomy" id="1913371"/>
    <lineage>
        <taxon>Eukaryota</taxon>
        <taxon>Fungi</taxon>
        <taxon>Fungi incertae sedis</taxon>
        <taxon>Microsporidia</taxon>
        <taxon>Nematocida</taxon>
    </lineage>
</organism>
<feature type="compositionally biased region" description="Polar residues" evidence="8">
    <location>
        <begin position="340"/>
        <end position="352"/>
    </location>
</feature>
<dbReference type="PROSITE" id="PS50078">
    <property type="entry name" value="POLO_BOX"/>
    <property type="match status" value="1"/>
</dbReference>
<accession>A0A086J0R7</accession>
<dbReference type="InterPro" id="IPR036947">
    <property type="entry name" value="POLO_box_dom_sf"/>
</dbReference>
<evidence type="ECO:0000256" key="8">
    <source>
        <dbReference type="SAM" id="MobiDB-lite"/>
    </source>
</evidence>
<dbReference type="Gene3D" id="3.30.1120.30">
    <property type="entry name" value="POLO box domain"/>
    <property type="match status" value="1"/>
</dbReference>
<feature type="domain" description="Protein kinase" evidence="9">
    <location>
        <begin position="22"/>
        <end position="278"/>
    </location>
</feature>
<protein>
    <recommendedName>
        <fullName evidence="7">Serine/threonine-protein kinase</fullName>
        <ecNumber evidence="7">2.7.11.21</ecNumber>
    </recommendedName>
</protein>
<dbReference type="HOGENOM" id="CLU_000288_46_1_1"/>
<evidence type="ECO:0000313" key="11">
    <source>
        <dbReference type="EMBL" id="KFG25735.1"/>
    </source>
</evidence>
<proteinExistence type="inferred from homology"/>
<dbReference type="InterPro" id="IPR000719">
    <property type="entry name" value="Prot_kinase_dom"/>
</dbReference>
<dbReference type="InterPro" id="IPR033701">
    <property type="entry name" value="POLO_box_1"/>
</dbReference>
<reference evidence="11 12" key="1">
    <citation type="journal article" date="2014" name="Genome Announc.">
        <title>Genome Sequence of the Microsporidian Species Nematocida sp1 Strain ERTm6 (ATCC PRA-372).</title>
        <authorList>
            <person name="Bakowski M.A."/>
            <person name="Priest M."/>
            <person name="Young S."/>
            <person name="Cuomo C.A."/>
            <person name="Troemel E.R."/>
        </authorList>
    </citation>
    <scope>NUCLEOTIDE SEQUENCE [LARGE SCALE GENOMIC DNA]</scope>
    <source>
        <strain evidence="11 12">ERTm6</strain>
    </source>
</reference>
<feature type="binding site" evidence="6">
    <location>
        <position position="55"/>
    </location>
    <ligand>
        <name>ATP</name>
        <dbReference type="ChEBI" id="CHEBI:30616"/>
    </ligand>
</feature>
<dbReference type="InterPro" id="IPR008271">
    <property type="entry name" value="Ser/Thr_kinase_AS"/>
</dbReference>
<dbReference type="Gene3D" id="1.10.510.10">
    <property type="entry name" value="Transferase(Phosphotransferase) domain 1"/>
    <property type="match status" value="1"/>
</dbReference>
<evidence type="ECO:0000259" key="10">
    <source>
        <dbReference type="PROSITE" id="PS50078"/>
    </source>
</evidence>
<dbReference type="SMART" id="SM00220">
    <property type="entry name" value="S_TKc"/>
    <property type="match status" value="1"/>
</dbReference>
<evidence type="ECO:0000256" key="3">
    <source>
        <dbReference type="ARBA" id="ARBA00022741"/>
    </source>
</evidence>
<comment type="similarity">
    <text evidence="7">Belongs to the protein kinase superfamily. Ser/Thr protein kinase family. CDC5/Polo subfamily.</text>
</comment>
<dbReference type="FunFam" id="3.30.200.20:FF:000042">
    <property type="entry name" value="Aurora kinase A"/>
    <property type="match status" value="1"/>
</dbReference>
<dbReference type="GO" id="GO:0005524">
    <property type="term" value="F:ATP binding"/>
    <property type="evidence" value="ECO:0007669"/>
    <property type="project" value="UniProtKB-UniRule"/>
</dbReference>
<keyword evidence="12" id="KW-1185">Reference proteome</keyword>
<keyword evidence="4 7" id="KW-0418">Kinase</keyword>
<dbReference type="Pfam" id="PF00659">
    <property type="entry name" value="POLO_box"/>
    <property type="match status" value="1"/>
</dbReference>
<dbReference type="SUPFAM" id="SSF56112">
    <property type="entry name" value="Protein kinase-like (PK-like)"/>
    <property type="match status" value="1"/>
</dbReference>
<dbReference type="InterPro" id="IPR017441">
    <property type="entry name" value="Protein_kinase_ATP_BS"/>
</dbReference>
<dbReference type="Proteomes" id="UP000054524">
    <property type="component" value="Unassembled WGS sequence"/>
</dbReference>
<evidence type="ECO:0000256" key="1">
    <source>
        <dbReference type="ARBA" id="ARBA00022527"/>
    </source>
</evidence>